<dbReference type="EC" id="2.5.1.19" evidence="7"/>
<dbReference type="RefSeq" id="WP_035379373.1">
    <property type="nucleotide sequence ID" value="NZ_AZQP01000017.1"/>
</dbReference>
<feature type="binding site" evidence="7">
    <location>
        <position position="21"/>
    </location>
    <ligand>
        <name>phosphoenolpyruvate</name>
        <dbReference type="ChEBI" id="CHEBI:58702"/>
    </ligand>
</feature>
<dbReference type="GO" id="GO:0008652">
    <property type="term" value="P:amino acid biosynthetic process"/>
    <property type="evidence" value="ECO:0007669"/>
    <property type="project" value="UniProtKB-KW"/>
</dbReference>
<dbReference type="InterPro" id="IPR001986">
    <property type="entry name" value="Enolpyruvate_Tfrase_dom"/>
</dbReference>
<feature type="binding site" evidence="7">
    <location>
        <position position="96"/>
    </location>
    <ligand>
        <name>phosphoenolpyruvate</name>
        <dbReference type="ChEBI" id="CHEBI:58702"/>
    </ligand>
</feature>
<evidence type="ECO:0000313" key="10">
    <source>
        <dbReference type="Proteomes" id="UP000019681"/>
    </source>
</evidence>
<keyword evidence="10" id="KW-1185">Reference proteome</keyword>
<feature type="domain" description="Enolpyruvate transferase" evidence="8">
    <location>
        <begin position="8"/>
        <end position="416"/>
    </location>
</feature>
<comment type="pathway">
    <text evidence="1 7">Metabolic intermediate biosynthesis; chorismate biosynthesis; chorismate from D-erythrose 4-phosphate and phosphoenolpyruvate: step 6/7.</text>
</comment>
<dbReference type="PIRSF" id="PIRSF000505">
    <property type="entry name" value="EPSPS"/>
    <property type="match status" value="1"/>
</dbReference>
<dbReference type="CDD" id="cd01556">
    <property type="entry name" value="EPSP_synthase"/>
    <property type="match status" value="1"/>
</dbReference>
<dbReference type="EMBL" id="AZQP01000017">
    <property type="protein sequence ID" value="EYE88589.1"/>
    <property type="molecule type" value="Genomic_DNA"/>
</dbReference>
<feature type="binding site" evidence="7">
    <location>
        <position position="124"/>
    </location>
    <ligand>
        <name>phosphoenolpyruvate</name>
        <dbReference type="ChEBI" id="CHEBI:58702"/>
    </ligand>
</feature>
<comment type="similarity">
    <text evidence="2 7">Belongs to the EPSP synthase family.</text>
</comment>
<feature type="binding site" evidence="7">
    <location>
        <position position="309"/>
    </location>
    <ligand>
        <name>3-phosphoshikimate</name>
        <dbReference type="ChEBI" id="CHEBI:145989"/>
    </ligand>
</feature>
<comment type="subunit">
    <text evidence="7">Monomer.</text>
</comment>
<evidence type="ECO:0000259" key="8">
    <source>
        <dbReference type="Pfam" id="PF00275"/>
    </source>
</evidence>
<evidence type="ECO:0000256" key="7">
    <source>
        <dbReference type="HAMAP-Rule" id="MF_00210"/>
    </source>
</evidence>
<dbReference type="GO" id="GO:0003866">
    <property type="term" value="F:3-phosphoshikimate 1-carboxyvinyltransferase activity"/>
    <property type="evidence" value="ECO:0007669"/>
    <property type="project" value="UniProtKB-UniRule"/>
</dbReference>
<feature type="binding site" evidence="7">
    <location>
        <position position="168"/>
    </location>
    <ligand>
        <name>3-phosphoshikimate</name>
        <dbReference type="ChEBI" id="CHEBI:145989"/>
    </ligand>
</feature>
<dbReference type="Pfam" id="PF00275">
    <property type="entry name" value="EPSP_synthase"/>
    <property type="match status" value="1"/>
</dbReference>
<gene>
    <name evidence="7" type="primary">aroA</name>
    <name evidence="9" type="ORF">Q428_06945</name>
</gene>
<dbReference type="InterPro" id="IPR006264">
    <property type="entry name" value="EPSP_synthase"/>
</dbReference>
<feature type="binding site" evidence="7">
    <location>
        <position position="382"/>
    </location>
    <ligand>
        <name>phosphoenolpyruvate</name>
        <dbReference type="ChEBI" id="CHEBI:58702"/>
    </ligand>
</feature>
<comment type="caution">
    <text evidence="7">Lacks conserved residue(s) required for the propagation of feature annotation.</text>
</comment>
<evidence type="ECO:0000313" key="9">
    <source>
        <dbReference type="EMBL" id="EYE88589.1"/>
    </source>
</evidence>
<keyword evidence="5 7" id="KW-0057">Aromatic amino acid biosynthesis</keyword>
<dbReference type="InterPro" id="IPR036968">
    <property type="entry name" value="Enolpyruvate_Tfrase_sf"/>
</dbReference>
<dbReference type="UniPathway" id="UPA00053">
    <property type="reaction ID" value="UER00089"/>
</dbReference>
<dbReference type="InterPro" id="IPR023193">
    <property type="entry name" value="EPSP_synthase_CS"/>
</dbReference>
<evidence type="ECO:0000256" key="4">
    <source>
        <dbReference type="ARBA" id="ARBA00022679"/>
    </source>
</evidence>
<feature type="binding site" evidence="7">
    <location>
        <position position="336"/>
    </location>
    <ligand>
        <name>3-phosphoshikimate</name>
        <dbReference type="ChEBI" id="CHEBI:145989"/>
    </ligand>
</feature>
<evidence type="ECO:0000256" key="3">
    <source>
        <dbReference type="ARBA" id="ARBA00022605"/>
    </source>
</evidence>
<feature type="binding site" evidence="7">
    <location>
        <position position="195"/>
    </location>
    <ligand>
        <name>3-phosphoshikimate</name>
        <dbReference type="ChEBI" id="CHEBI:145989"/>
    </ligand>
</feature>
<evidence type="ECO:0000256" key="6">
    <source>
        <dbReference type="ARBA" id="ARBA00044633"/>
    </source>
</evidence>
<feature type="binding site" evidence="7">
    <location>
        <position position="169"/>
    </location>
    <ligand>
        <name>3-phosphoshikimate</name>
        <dbReference type="ChEBI" id="CHEBI:145989"/>
    </ligand>
</feature>
<feature type="binding site" evidence="7">
    <location>
        <position position="26"/>
    </location>
    <ligand>
        <name>3-phosphoshikimate</name>
        <dbReference type="ChEBI" id="CHEBI:145989"/>
    </ligand>
</feature>
<dbReference type="NCBIfam" id="TIGR01356">
    <property type="entry name" value="aroA"/>
    <property type="match status" value="1"/>
</dbReference>
<dbReference type="GO" id="GO:0009073">
    <property type="term" value="P:aromatic amino acid family biosynthetic process"/>
    <property type="evidence" value="ECO:0007669"/>
    <property type="project" value="UniProtKB-KW"/>
</dbReference>
<dbReference type="PROSITE" id="PS00885">
    <property type="entry name" value="EPSP_SYNTHASE_2"/>
    <property type="match status" value="1"/>
</dbReference>
<dbReference type="HAMAP" id="MF_00210">
    <property type="entry name" value="EPSP_synth"/>
    <property type="match status" value="1"/>
</dbReference>
<dbReference type="GO" id="GO:0009423">
    <property type="term" value="P:chorismate biosynthetic process"/>
    <property type="evidence" value="ECO:0007669"/>
    <property type="project" value="UniProtKB-UniRule"/>
</dbReference>
<keyword evidence="4 7" id="KW-0808">Transferase</keyword>
<accession>A0A017RW35</accession>
<organism evidence="9 10">
    <name type="scientific">Fervidicella metallireducens AeB</name>
    <dbReference type="NCBI Taxonomy" id="1403537"/>
    <lineage>
        <taxon>Bacteria</taxon>
        <taxon>Bacillati</taxon>
        <taxon>Bacillota</taxon>
        <taxon>Clostridia</taxon>
        <taxon>Eubacteriales</taxon>
        <taxon>Clostridiaceae</taxon>
        <taxon>Fervidicella</taxon>
    </lineage>
</organism>
<feature type="binding site" evidence="7">
    <location>
        <position position="167"/>
    </location>
    <ligand>
        <name>3-phosphoshikimate</name>
        <dbReference type="ChEBI" id="CHEBI:145989"/>
    </ligand>
</feature>
<dbReference type="OrthoDB" id="9809920at2"/>
<dbReference type="Gene3D" id="3.65.10.10">
    <property type="entry name" value="Enolpyruvate transferase domain"/>
    <property type="match status" value="2"/>
</dbReference>
<comment type="caution">
    <text evidence="9">The sequence shown here is derived from an EMBL/GenBank/DDBJ whole genome shotgun (WGS) entry which is preliminary data.</text>
</comment>
<evidence type="ECO:0000256" key="2">
    <source>
        <dbReference type="ARBA" id="ARBA00009948"/>
    </source>
</evidence>
<comment type="subcellular location">
    <subcellularLocation>
        <location evidence="7">Cytoplasm</location>
    </subcellularLocation>
</comment>
<keyword evidence="3 7" id="KW-0028">Amino-acid biosynthesis</keyword>
<comment type="catalytic activity">
    <reaction evidence="6">
        <text>3-phosphoshikimate + phosphoenolpyruvate = 5-O-(1-carboxyvinyl)-3-phosphoshikimate + phosphate</text>
        <dbReference type="Rhea" id="RHEA:21256"/>
        <dbReference type="ChEBI" id="CHEBI:43474"/>
        <dbReference type="ChEBI" id="CHEBI:57701"/>
        <dbReference type="ChEBI" id="CHEBI:58702"/>
        <dbReference type="ChEBI" id="CHEBI:145989"/>
        <dbReference type="EC" id="2.5.1.19"/>
    </reaction>
    <physiologicalReaction direction="left-to-right" evidence="6">
        <dbReference type="Rhea" id="RHEA:21257"/>
    </physiologicalReaction>
</comment>
<feature type="binding site" evidence="7">
    <location>
        <position position="408"/>
    </location>
    <ligand>
        <name>phosphoenolpyruvate</name>
        <dbReference type="ChEBI" id="CHEBI:58702"/>
    </ligand>
</feature>
<dbReference type="SUPFAM" id="SSF55205">
    <property type="entry name" value="EPT/RTPC-like"/>
    <property type="match status" value="1"/>
</dbReference>
<feature type="binding site" evidence="7">
    <location>
        <position position="169"/>
    </location>
    <ligand>
        <name>phosphoenolpyruvate</name>
        <dbReference type="ChEBI" id="CHEBI:58702"/>
    </ligand>
</feature>
<dbReference type="InterPro" id="IPR013792">
    <property type="entry name" value="RNA3'P_cycl/enolpyr_Trfase_a/b"/>
</dbReference>
<dbReference type="PANTHER" id="PTHR21090:SF5">
    <property type="entry name" value="PENTAFUNCTIONAL AROM POLYPEPTIDE"/>
    <property type="match status" value="1"/>
</dbReference>
<sequence>MNNIKIVPSELEGHISIPPSKSITHRAIICAGLSNGKSHIENIIFSEDISATLEGMSSFGIKYEKFKEDRDRYSLIIEGKTPLRALSTTIDCRESGSTLRFLIPIACILGKEITFTGKGKLIERPLDEYYKIFDKQNIPYKNLKGNLPLRICGKLKGDTFSLRGDVSSQFISGLMFALPLLKEDSKIIISTDLESKGYVDLTIDVLNSFGIKIQNNDYREFFIEGNQKYIPQTYKVEGDFSQASFWLVAGLLGNKITCTDINVSSLQGDKVILDIIKNMGGNVEISETGIIAKKSKTKGTIIDVSQCPDLVPILATLASLSQGTTRIINAARVRIKESDRLKAISTELNKLGAEITELEDGLIIKGKEFLNGGEVDSWKDHRIAMALAVSSIRCLNPVIIKDSSCVSKSYPGFWDDFRALGGKFNN</sequence>
<evidence type="ECO:0000256" key="5">
    <source>
        <dbReference type="ARBA" id="ARBA00023141"/>
    </source>
</evidence>
<proteinExistence type="inferred from homology"/>
<feature type="active site" description="Proton acceptor" evidence="7">
    <location>
        <position position="309"/>
    </location>
</feature>
<dbReference type="AlphaFoldDB" id="A0A017RW35"/>
<protein>
    <recommendedName>
        <fullName evidence="7">3-phosphoshikimate 1-carboxyvinyltransferase</fullName>
        <ecNumber evidence="7">2.5.1.19</ecNumber>
    </recommendedName>
    <alternativeName>
        <fullName evidence="7">5-enolpyruvylshikimate-3-phosphate synthase</fullName>
        <shortName evidence="7">EPSP synthase</shortName>
        <shortName evidence="7">EPSPS</shortName>
    </alternativeName>
</protein>
<dbReference type="STRING" id="1403537.Q428_06945"/>
<name>A0A017RW35_9CLOT</name>
<dbReference type="GO" id="GO:0005737">
    <property type="term" value="C:cytoplasm"/>
    <property type="evidence" value="ECO:0007669"/>
    <property type="project" value="UniProtKB-SubCell"/>
</dbReference>
<dbReference type="Proteomes" id="UP000019681">
    <property type="component" value="Unassembled WGS sequence"/>
</dbReference>
<evidence type="ECO:0000256" key="1">
    <source>
        <dbReference type="ARBA" id="ARBA00004811"/>
    </source>
</evidence>
<comment type="function">
    <text evidence="7">Catalyzes the transfer of the enolpyruvyl moiety of phosphoenolpyruvate (PEP) to the 5-hydroxyl of shikimate-3-phosphate (S3P) to produce enolpyruvyl shikimate-3-phosphate and inorganic phosphate.</text>
</comment>
<feature type="binding site" evidence="7">
    <location>
        <position position="22"/>
    </location>
    <ligand>
        <name>3-phosphoshikimate</name>
        <dbReference type="ChEBI" id="CHEBI:145989"/>
    </ligand>
</feature>
<feature type="binding site" evidence="7">
    <location>
        <position position="340"/>
    </location>
    <ligand>
        <name>phosphoenolpyruvate</name>
        <dbReference type="ChEBI" id="CHEBI:58702"/>
    </ligand>
</feature>
<keyword evidence="7" id="KW-0963">Cytoplasm</keyword>
<dbReference type="PANTHER" id="PTHR21090">
    <property type="entry name" value="AROM/DEHYDROQUINATE SYNTHASE"/>
    <property type="match status" value="1"/>
</dbReference>
<reference evidence="9 10" key="1">
    <citation type="journal article" date="2014" name="Genome Announc.">
        <title>Draft Genome Sequence of Fervidicella metallireducens Strain AeBT, an Iron-Reducing Thermoanaerobe from the Great Artesian Basin.</title>
        <authorList>
            <person name="Patel B.K."/>
        </authorList>
    </citation>
    <scope>NUCLEOTIDE SEQUENCE [LARGE SCALE GENOMIC DNA]</scope>
    <source>
        <strain evidence="9 10">AeB</strain>
    </source>
</reference>
<feature type="binding site" evidence="7">
    <location>
        <position position="21"/>
    </location>
    <ligand>
        <name>3-phosphoshikimate</name>
        <dbReference type="ChEBI" id="CHEBI:145989"/>
    </ligand>
</feature>